<feature type="domain" description="OmpR/PhoB-type" evidence="7">
    <location>
        <begin position="1"/>
        <end position="93"/>
    </location>
</feature>
<dbReference type="SMART" id="SM01043">
    <property type="entry name" value="BTAD"/>
    <property type="match status" value="1"/>
</dbReference>
<dbReference type="InterPro" id="IPR001867">
    <property type="entry name" value="OmpR/PhoB-type_DNA-bd"/>
</dbReference>
<dbReference type="InterPro" id="IPR051677">
    <property type="entry name" value="AfsR-DnrI-RedD_regulator"/>
</dbReference>
<dbReference type="InterPro" id="IPR027417">
    <property type="entry name" value="P-loop_NTPase"/>
</dbReference>
<dbReference type="Pfam" id="PF03704">
    <property type="entry name" value="BTAD"/>
    <property type="match status" value="1"/>
</dbReference>
<dbReference type="GO" id="GO:0043531">
    <property type="term" value="F:ADP binding"/>
    <property type="evidence" value="ECO:0007669"/>
    <property type="project" value="InterPro"/>
</dbReference>
<feature type="compositionally biased region" description="Low complexity" evidence="6">
    <location>
        <begin position="257"/>
        <end position="267"/>
    </location>
</feature>
<evidence type="ECO:0000256" key="3">
    <source>
        <dbReference type="ARBA" id="ARBA00023125"/>
    </source>
</evidence>
<dbReference type="RefSeq" id="WP_349879790.1">
    <property type="nucleotide sequence ID" value="NZ_CP157974.1"/>
</dbReference>
<reference evidence="8" key="1">
    <citation type="submission" date="2024-06" db="EMBL/GenBank/DDBJ databases">
        <title>Micromonospora sp. strain HUAS YX12 genome sequences.</title>
        <authorList>
            <person name="Mo P."/>
        </authorList>
    </citation>
    <scope>NUCLEOTIDE SEQUENCE</scope>
    <source>
        <strain evidence="8">HUAS YX12</strain>
    </source>
</reference>
<sequence length="1004" mass="110584">MKIRVLGGLAAYYEGGSVHLGTPKQQLVLGMLAVHAGRLVTLDKLVDELWPDSPPRSALPNVRTYAANLRRTFVHADGEAMVVRRPGGYQLLISPDAVDLARVERQIAHGRALADAGHASAAIRVLTDAVDNWSGLLLPGLPLGPVLSARRELAEREHEAALVLLAGFHLSSGQPEDAIRLLRPHAARQPTREGLQAVLMEALLASGDSAGAAAVYRSTRAALDEELGVRPGSRLDELHRKALETGRRLPDSRDRSASSSPRVAPSVSWLPRPTTDFVGRQDVLDRLLREIRRRSEQAAVIQVIDGMAGCGKTTLAVRLAEMLGTQHPDGQLFVDLRGHGETAALEPQAVLLTLLRQLGVPPGRVPTDFEDRADLWRRELAQRRTVLVLDNAASVEQVLPLLPEGVGTVVLITTRSRLLATELGVPESLEVLTPAEAVTLLASTAGADRVRAEAEAADEVVRRCGCLPLAIRLAGARLAHRPSWLVADLAARLADERGRLGQIAVGDRTLVDAFSTSYEPLDERSRQVFRLLALHPGDDLSSPMAAALADLPLPETERVLDDLVDRHLLEEKANGRYRLHDLVREYASGLSRRIDPPRVLREATDRLLELCLHAALSVAAELEPRLRGSELAAEPPSRPDLVAAISPDVEWLERERTTLTALVAYATETGSDEFSWRLARSLWRFFYIRTYFDDMLSTHRCGLRSAQRLGDQEATAQMQNYLASAYVRTGDYPAATKLVESAVEIYEELGDTRNAARFRANLTVVYWLTGQLEAAAQLGAYLRREVLLGRHAWIDLVLPNHGIALAAIGRYQEALQLHRLHLFLARSASDQFQLLNALGHIGMVRSRMGDFEPAVRIMEASLRLRDRTGHRYGEPELRVDLGIALRELDRLDEARHQHETALRLALDNGERHAQCAALNELGTTAGAQGYPQEAIRLHEQALKLASRIAHPQEQGRALARLGSLLVDKDPDEARRLWRRALAIFERIGGPEQQRVRALLLGMSH</sequence>
<keyword evidence="4" id="KW-0804">Transcription</keyword>
<dbReference type="Pfam" id="PF13424">
    <property type="entry name" value="TPR_12"/>
    <property type="match status" value="2"/>
</dbReference>
<dbReference type="SUPFAM" id="SSF48452">
    <property type="entry name" value="TPR-like"/>
    <property type="match status" value="3"/>
</dbReference>
<dbReference type="Pfam" id="PF00931">
    <property type="entry name" value="NB-ARC"/>
    <property type="match status" value="1"/>
</dbReference>
<dbReference type="GO" id="GO:0000160">
    <property type="term" value="P:phosphorelay signal transduction system"/>
    <property type="evidence" value="ECO:0007669"/>
    <property type="project" value="InterPro"/>
</dbReference>
<dbReference type="GO" id="GO:0003677">
    <property type="term" value="F:DNA binding"/>
    <property type="evidence" value="ECO:0007669"/>
    <property type="project" value="UniProtKB-UniRule"/>
</dbReference>
<name>A0AAU7R5P1_9ACTN</name>
<dbReference type="InterPro" id="IPR002182">
    <property type="entry name" value="NB-ARC"/>
</dbReference>
<dbReference type="InterPro" id="IPR019734">
    <property type="entry name" value="TPR_rpt"/>
</dbReference>
<dbReference type="PRINTS" id="PR00364">
    <property type="entry name" value="DISEASERSIST"/>
</dbReference>
<dbReference type="AlphaFoldDB" id="A0AAU7R5P1"/>
<dbReference type="InterPro" id="IPR016032">
    <property type="entry name" value="Sig_transdc_resp-reg_C-effctor"/>
</dbReference>
<accession>A0AAU7R5P1</accession>
<feature type="compositionally biased region" description="Basic and acidic residues" evidence="6">
    <location>
        <begin position="243"/>
        <end position="256"/>
    </location>
</feature>
<organism evidence="8">
    <name type="scientific">Micromonospora sp. HUAS YX12</name>
    <dbReference type="NCBI Taxonomy" id="3156396"/>
    <lineage>
        <taxon>Bacteria</taxon>
        <taxon>Bacillati</taxon>
        <taxon>Actinomycetota</taxon>
        <taxon>Actinomycetes</taxon>
        <taxon>Micromonosporales</taxon>
        <taxon>Micromonosporaceae</taxon>
        <taxon>Micromonospora</taxon>
    </lineage>
</organism>
<dbReference type="SUPFAM" id="SSF46894">
    <property type="entry name" value="C-terminal effector domain of the bipartite response regulators"/>
    <property type="match status" value="1"/>
</dbReference>
<feature type="DNA-binding region" description="OmpR/PhoB-type" evidence="5">
    <location>
        <begin position="1"/>
        <end position="93"/>
    </location>
</feature>
<proteinExistence type="inferred from homology"/>
<dbReference type="Gene3D" id="1.25.40.10">
    <property type="entry name" value="Tetratricopeptide repeat domain"/>
    <property type="match status" value="3"/>
</dbReference>
<evidence type="ECO:0000256" key="2">
    <source>
        <dbReference type="ARBA" id="ARBA00023015"/>
    </source>
</evidence>
<comment type="similarity">
    <text evidence="1">Belongs to the AfsR/DnrI/RedD regulatory family.</text>
</comment>
<keyword evidence="3 5" id="KW-0238">DNA-binding</keyword>
<dbReference type="Gene3D" id="1.10.10.10">
    <property type="entry name" value="Winged helix-like DNA-binding domain superfamily/Winged helix DNA-binding domain"/>
    <property type="match status" value="2"/>
</dbReference>
<evidence type="ECO:0000313" key="8">
    <source>
        <dbReference type="EMBL" id="XBT83492.1"/>
    </source>
</evidence>
<evidence type="ECO:0000256" key="5">
    <source>
        <dbReference type="PROSITE-ProRule" id="PRU01091"/>
    </source>
</evidence>
<keyword evidence="2" id="KW-0805">Transcription regulation</keyword>
<dbReference type="Gene3D" id="3.40.50.300">
    <property type="entry name" value="P-loop containing nucleotide triphosphate hydrolases"/>
    <property type="match status" value="1"/>
</dbReference>
<gene>
    <name evidence="8" type="ORF">ABIH81_08500</name>
</gene>
<dbReference type="SMART" id="SM00028">
    <property type="entry name" value="TPR"/>
    <property type="match status" value="5"/>
</dbReference>
<evidence type="ECO:0000256" key="1">
    <source>
        <dbReference type="ARBA" id="ARBA00005820"/>
    </source>
</evidence>
<evidence type="ECO:0000256" key="4">
    <source>
        <dbReference type="ARBA" id="ARBA00023163"/>
    </source>
</evidence>
<dbReference type="EMBL" id="CP157974">
    <property type="protein sequence ID" value="XBT83492.1"/>
    <property type="molecule type" value="Genomic_DNA"/>
</dbReference>
<dbReference type="PANTHER" id="PTHR35807:SF1">
    <property type="entry name" value="TRANSCRIPTIONAL REGULATOR REDD"/>
    <property type="match status" value="1"/>
</dbReference>
<feature type="region of interest" description="Disordered" evidence="6">
    <location>
        <begin position="243"/>
        <end position="267"/>
    </location>
</feature>
<dbReference type="InterPro" id="IPR011990">
    <property type="entry name" value="TPR-like_helical_dom_sf"/>
</dbReference>
<dbReference type="SMART" id="SM00862">
    <property type="entry name" value="Trans_reg_C"/>
    <property type="match status" value="1"/>
</dbReference>
<dbReference type="InterPro" id="IPR005158">
    <property type="entry name" value="BTAD"/>
</dbReference>
<protein>
    <submittedName>
        <fullName evidence="8">Tetratricopeptide repeat protein</fullName>
    </submittedName>
</protein>
<dbReference type="SUPFAM" id="SSF52540">
    <property type="entry name" value="P-loop containing nucleoside triphosphate hydrolases"/>
    <property type="match status" value="1"/>
</dbReference>
<dbReference type="GO" id="GO:0006355">
    <property type="term" value="P:regulation of DNA-templated transcription"/>
    <property type="evidence" value="ECO:0007669"/>
    <property type="project" value="InterPro"/>
</dbReference>
<dbReference type="PANTHER" id="PTHR35807">
    <property type="entry name" value="TRANSCRIPTIONAL REGULATOR REDD-RELATED"/>
    <property type="match status" value="1"/>
</dbReference>
<evidence type="ECO:0000256" key="6">
    <source>
        <dbReference type="SAM" id="MobiDB-lite"/>
    </source>
</evidence>
<dbReference type="PROSITE" id="PS51755">
    <property type="entry name" value="OMPR_PHOB"/>
    <property type="match status" value="1"/>
</dbReference>
<dbReference type="InterPro" id="IPR036388">
    <property type="entry name" value="WH-like_DNA-bd_sf"/>
</dbReference>
<evidence type="ECO:0000259" key="7">
    <source>
        <dbReference type="PROSITE" id="PS51755"/>
    </source>
</evidence>